<organism evidence="7 8">
    <name type="scientific">Astrephomene gubernaculifera</name>
    <dbReference type="NCBI Taxonomy" id="47775"/>
    <lineage>
        <taxon>Eukaryota</taxon>
        <taxon>Viridiplantae</taxon>
        <taxon>Chlorophyta</taxon>
        <taxon>core chlorophytes</taxon>
        <taxon>Chlorophyceae</taxon>
        <taxon>CS clade</taxon>
        <taxon>Chlamydomonadales</taxon>
        <taxon>Astrephomenaceae</taxon>
        <taxon>Astrephomene</taxon>
    </lineage>
</organism>
<evidence type="ECO:0000313" key="8">
    <source>
        <dbReference type="Proteomes" id="UP001054857"/>
    </source>
</evidence>
<dbReference type="PANTHER" id="PTHR33958:SF1">
    <property type="entry name" value="CILIA- AND FLAGELLA-ASSOCIATED PROTEIN 418"/>
    <property type="match status" value="1"/>
</dbReference>
<protein>
    <recommendedName>
        <fullName evidence="5">Cilia- and flagella-associated protein 418</fullName>
    </recommendedName>
</protein>
<evidence type="ECO:0000256" key="4">
    <source>
        <dbReference type="ARBA" id="ARBA00024819"/>
    </source>
</evidence>
<comment type="function">
    <text evidence="4">May be involved in photoreceptor outer segment disk morphogenesis.</text>
</comment>
<comment type="subcellular location">
    <subcellularLocation>
        <location evidence="2">Cytoplasm</location>
    </subcellularLocation>
    <subcellularLocation>
        <location evidence="1">Photoreceptor inner segment</location>
    </subcellularLocation>
</comment>
<name>A0AAD3DKT3_9CHLO</name>
<dbReference type="InterPro" id="IPR029239">
    <property type="entry name" value="CFAP418"/>
</dbReference>
<evidence type="ECO:0000256" key="5">
    <source>
        <dbReference type="ARBA" id="ARBA00026215"/>
    </source>
</evidence>
<dbReference type="EMBL" id="BMAR01000003">
    <property type="protein sequence ID" value="GFR42587.1"/>
    <property type="molecule type" value="Genomic_DNA"/>
</dbReference>
<dbReference type="GO" id="GO:0005829">
    <property type="term" value="C:cytosol"/>
    <property type="evidence" value="ECO:0007669"/>
    <property type="project" value="TreeGrafter"/>
</dbReference>
<dbReference type="Pfam" id="PF14996">
    <property type="entry name" value="RMP"/>
    <property type="match status" value="1"/>
</dbReference>
<dbReference type="PANTHER" id="PTHR33958">
    <property type="entry name" value="PROTEIN C8ORF37"/>
    <property type="match status" value="1"/>
</dbReference>
<keyword evidence="8" id="KW-1185">Reference proteome</keyword>
<evidence type="ECO:0000256" key="2">
    <source>
        <dbReference type="ARBA" id="ARBA00004496"/>
    </source>
</evidence>
<evidence type="ECO:0000313" key="7">
    <source>
        <dbReference type="EMBL" id="GFR42587.1"/>
    </source>
</evidence>
<feature type="region of interest" description="Disordered" evidence="6">
    <location>
        <begin position="1"/>
        <end position="73"/>
    </location>
</feature>
<gene>
    <name evidence="7" type="ORF">Agub_g3514</name>
</gene>
<accession>A0AAD3DKT3</accession>
<evidence type="ECO:0000256" key="6">
    <source>
        <dbReference type="SAM" id="MobiDB-lite"/>
    </source>
</evidence>
<sequence length="242" mass="25696">MSLNVDDLLKELDDLPGGQAGRAGRTAGPAQPPRSTSNPIPGQPSSSRVSTPASTSQPSAATTSNGRGLSFAGAGKKDDLESLLSDLDFGGTPYNSMNGRNNSNANAAAAAAVQRLSGGSTPARTSSVLGAKQKCTGVFVGGTRFPRGRMAAVGSLTCCDALRCTKCDFRVEQFENRDWDEDVDYLFFRNNFPTEEKLSPKMRPRPGTVAYCCQCSWLSADEQSKLDFSSEVRWICAGHVAL</sequence>
<dbReference type="AlphaFoldDB" id="A0AAD3DKT3"/>
<feature type="compositionally biased region" description="Low complexity" evidence="6">
    <location>
        <begin position="44"/>
        <end position="64"/>
    </location>
</feature>
<evidence type="ECO:0000256" key="3">
    <source>
        <dbReference type="ARBA" id="ARBA00022490"/>
    </source>
</evidence>
<reference evidence="7 8" key="1">
    <citation type="journal article" date="2021" name="Sci. Rep.">
        <title>Genome sequencing of the multicellular alga Astrephomene provides insights into convergent evolution of germ-soma differentiation.</title>
        <authorList>
            <person name="Yamashita S."/>
            <person name="Yamamoto K."/>
            <person name="Matsuzaki R."/>
            <person name="Suzuki S."/>
            <person name="Yamaguchi H."/>
            <person name="Hirooka S."/>
            <person name="Minakuchi Y."/>
            <person name="Miyagishima S."/>
            <person name="Kawachi M."/>
            <person name="Toyoda A."/>
            <person name="Nozaki H."/>
        </authorList>
    </citation>
    <scope>NUCLEOTIDE SEQUENCE [LARGE SCALE GENOMIC DNA]</scope>
    <source>
        <strain evidence="7 8">NIES-4017</strain>
    </source>
</reference>
<proteinExistence type="predicted"/>
<evidence type="ECO:0000256" key="1">
    <source>
        <dbReference type="ARBA" id="ARBA00004437"/>
    </source>
</evidence>
<keyword evidence="3" id="KW-0963">Cytoplasm</keyword>
<comment type="caution">
    <text evidence="7">The sequence shown here is derived from an EMBL/GenBank/DDBJ whole genome shotgun (WGS) entry which is preliminary data.</text>
</comment>
<dbReference type="Proteomes" id="UP001054857">
    <property type="component" value="Unassembled WGS sequence"/>
</dbReference>